<name>A0ABS2TV55_9ACTN</name>
<feature type="transmembrane region" description="Helical" evidence="1">
    <location>
        <begin position="97"/>
        <end position="116"/>
    </location>
</feature>
<accession>A0ABS2TV55</accession>
<feature type="transmembrane region" description="Helical" evidence="1">
    <location>
        <begin position="57"/>
        <end position="77"/>
    </location>
</feature>
<organism evidence="2 3">
    <name type="scientific">Actinacidiphila acididurans</name>
    <dbReference type="NCBI Taxonomy" id="2784346"/>
    <lineage>
        <taxon>Bacteria</taxon>
        <taxon>Bacillati</taxon>
        <taxon>Actinomycetota</taxon>
        <taxon>Actinomycetes</taxon>
        <taxon>Kitasatosporales</taxon>
        <taxon>Streptomycetaceae</taxon>
        <taxon>Actinacidiphila</taxon>
    </lineage>
</organism>
<sequence length="160" mass="16901">MSGLVNALVILAVIGLVIARQTRPRRLAGGRWWLIPAALIVLAIRQGGLLDPHHRGAALALLIAELIVGAVMGTVWATTTRMWTDEDGSVWSQGTRATIAVWAAGIAIRVGLYGTARALGVRQDSGSVLIAVAVTLLIRAGVLVRRAQALKPAPTYRTVS</sequence>
<evidence type="ECO:0000256" key="1">
    <source>
        <dbReference type="SAM" id="Phobius"/>
    </source>
</evidence>
<reference evidence="2 3" key="1">
    <citation type="submission" date="2021-01" db="EMBL/GenBank/DDBJ databases">
        <title>Streptomyces acididurans sp. nov., isolated from a peat swamp forest soil.</title>
        <authorList>
            <person name="Chantavorakit T."/>
            <person name="Duangmal K."/>
        </authorList>
    </citation>
    <scope>NUCLEOTIDE SEQUENCE [LARGE SCALE GENOMIC DNA]</scope>
    <source>
        <strain evidence="2 3">KK5PA1</strain>
    </source>
</reference>
<gene>
    <name evidence="2" type="ORF">ITX44_22305</name>
</gene>
<comment type="caution">
    <text evidence="2">The sequence shown here is derived from an EMBL/GenBank/DDBJ whole genome shotgun (WGS) entry which is preliminary data.</text>
</comment>
<feature type="transmembrane region" description="Helical" evidence="1">
    <location>
        <begin position="128"/>
        <end position="147"/>
    </location>
</feature>
<keyword evidence="1" id="KW-0472">Membrane</keyword>
<dbReference type="EMBL" id="JADKYB010000012">
    <property type="protein sequence ID" value="MBM9507216.1"/>
    <property type="molecule type" value="Genomic_DNA"/>
</dbReference>
<feature type="transmembrane region" description="Helical" evidence="1">
    <location>
        <begin position="29"/>
        <end position="45"/>
    </location>
</feature>
<keyword evidence="1" id="KW-1133">Transmembrane helix</keyword>
<dbReference type="Proteomes" id="UP000749040">
    <property type="component" value="Unassembled WGS sequence"/>
</dbReference>
<keyword evidence="1" id="KW-0812">Transmembrane</keyword>
<evidence type="ECO:0000313" key="2">
    <source>
        <dbReference type="EMBL" id="MBM9507216.1"/>
    </source>
</evidence>
<keyword evidence="3" id="KW-1185">Reference proteome</keyword>
<evidence type="ECO:0000313" key="3">
    <source>
        <dbReference type="Proteomes" id="UP000749040"/>
    </source>
</evidence>
<protein>
    <submittedName>
        <fullName evidence="2">DUF1453 family protein</fullName>
    </submittedName>
</protein>
<proteinExistence type="predicted"/>
<dbReference type="RefSeq" id="WP_205359090.1">
    <property type="nucleotide sequence ID" value="NZ_JADKYB010000012.1"/>
</dbReference>